<dbReference type="RefSeq" id="WP_118698528.1">
    <property type="nucleotide sequence ID" value="NZ_JBBMEI010000027.1"/>
</dbReference>
<feature type="region of interest" description="Disordered" evidence="1">
    <location>
        <begin position="49"/>
        <end position="71"/>
    </location>
</feature>
<accession>A0ABV1ANX4</accession>
<protein>
    <submittedName>
        <fullName evidence="2">Uncharacterized protein</fullName>
    </submittedName>
</protein>
<dbReference type="EMBL" id="JBBMEI010000027">
    <property type="protein sequence ID" value="MEQ2358619.1"/>
    <property type="molecule type" value="Genomic_DNA"/>
</dbReference>
<evidence type="ECO:0000313" key="3">
    <source>
        <dbReference type="Proteomes" id="UP001446032"/>
    </source>
</evidence>
<evidence type="ECO:0000313" key="2">
    <source>
        <dbReference type="EMBL" id="MEQ2358619.1"/>
    </source>
</evidence>
<comment type="caution">
    <text evidence="2">The sequence shown here is derived from an EMBL/GenBank/DDBJ whole genome shotgun (WGS) entry which is preliminary data.</text>
</comment>
<sequence length="149" mass="17996">MEENYSVADEYDNREDIFEDIPEDQVEETEREIRNLRKWFDIFEKEYCDDEGLPDDDKEDAWEEESLQDDDMELYAVPEKTCESGELRGEKPESDWNEIEMDIQKESPGEEEEPLHEEEVDLDDPELFAFLYNYYMEHERSKTLAKADW</sequence>
<evidence type="ECO:0000256" key="1">
    <source>
        <dbReference type="SAM" id="MobiDB-lite"/>
    </source>
</evidence>
<feature type="region of interest" description="Disordered" evidence="1">
    <location>
        <begin position="1"/>
        <end position="26"/>
    </location>
</feature>
<keyword evidence="3" id="KW-1185">Reference proteome</keyword>
<organism evidence="2 3">
    <name type="scientific">Blautia intestinihominis</name>
    <dbReference type="NCBI Taxonomy" id="3133152"/>
    <lineage>
        <taxon>Bacteria</taxon>
        <taxon>Bacillati</taxon>
        <taxon>Bacillota</taxon>
        <taxon>Clostridia</taxon>
        <taxon>Lachnospirales</taxon>
        <taxon>Lachnospiraceae</taxon>
        <taxon>Blautia</taxon>
    </lineage>
</organism>
<dbReference type="Proteomes" id="UP001446032">
    <property type="component" value="Unassembled WGS sequence"/>
</dbReference>
<gene>
    <name evidence="2" type="ORF">WMO75_09775</name>
</gene>
<proteinExistence type="predicted"/>
<name>A0ABV1ANX4_9FIRM</name>
<reference evidence="2 3" key="1">
    <citation type="submission" date="2024-03" db="EMBL/GenBank/DDBJ databases">
        <title>Human intestinal bacterial collection.</title>
        <authorList>
            <person name="Pauvert C."/>
            <person name="Hitch T.C.A."/>
            <person name="Clavel T."/>
        </authorList>
    </citation>
    <scope>NUCLEOTIDE SEQUENCE [LARGE SCALE GENOMIC DNA]</scope>
    <source>
        <strain evidence="2 3">CLA-AA-H95</strain>
    </source>
</reference>